<sequence length="412" mass="45683">MYANTIFKIWRSIPVTIFLRKSKSFQTQRTICTSMQNKFYFNNVNQAENKVAVNQKTDWNKTMSEAEKIVGYPTSFLSLRWLLSDEIANVALHLRKLVGSNHPLLKTAKSIIYNGRNTQAFGLIVLLISKAAGHLNAKPVEEDKAAGVLHSQRALAEVIEMIRISNLIHKGLVNINTDESLSVESSELNNMTFGNKIALLCGDYLLSNSCTELASLRNQDLVFLISSAVRDLCQAEFVACRDNQNFPIPSIPPEDRTGYALKEWTLLNVYGAGSLLGKSCQGTLQLAGHSKEIQAEGYKFGKHLALAWQASLDLGLCINKDKEILHNLCAAPIMFHVEHDPSILIELDKGLESVENVDYLKVLEIIAAGPGIGLTKELIKEHSQKAMEVLNVFKESDARKALSNIIVAIGDF</sequence>
<dbReference type="GO" id="GO:0006744">
    <property type="term" value="P:ubiquinone biosynthetic process"/>
    <property type="evidence" value="ECO:0007669"/>
    <property type="project" value="TreeGrafter"/>
</dbReference>
<accession>A0AAV2NAB0</accession>
<dbReference type="InterPro" id="IPR008949">
    <property type="entry name" value="Isoprenoid_synthase_dom_sf"/>
</dbReference>
<gene>
    <name evidence="2" type="ORF">LPLAT_LOCUS2503</name>
</gene>
<evidence type="ECO:0008006" key="4">
    <source>
        <dbReference type="Google" id="ProtNLM"/>
    </source>
</evidence>
<dbReference type="GO" id="GO:0008299">
    <property type="term" value="P:isoprenoid biosynthetic process"/>
    <property type="evidence" value="ECO:0007669"/>
    <property type="project" value="InterPro"/>
</dbReference>
<comment type="similarity">
    <text evidence="1">Belongs to the FPP/GGPP synthase family.</text>
</comment>
<dbReference type="GO" id="GO:0005739">
    <property type="term" value="C:mitochondrion"/>
    <property type="evidence" value="ECO:0007669"/>
    <property type="project" value="TreeGrafter"/>
</dbReference>
<dbReference type="GO" id="GO:1990234">
    <property type="term" value="C:transferase complex"/>
    <property type="evidence" value="ECO:0007669"/>
    <property type="project" value="TreeGrafter"/>
</dbReference>
<evidence type="ECO:0000313" key="3">
    <source>
        <dbReference type="Proteomes" id="UP001497644"/>
    </source>
</evidence>
<dbReference type="PANTHER" id="PTHR12001:SF55">
    <property type="entry name" value="ALL TRANS-POLYPRENYL-DIPHOSPHATE SYNTHASE PDSS2"/>
    <property type="match status" value="1"/>
</dbReference>
<dbReference type="SUPFAM" id="SSF48576">
    <property type="entry name" value="Terpenoid synthases"/>
    <property type="match status" value="1"/>
</dbReference>
<evidence type="ECO:0000256" key="1">
    <source>
        <dbReference type="RuleBase" id="RU004466"/>
    </source>
</evidence>
<dbReference type="Proteomes" id="UP001497644">
    <property type="component" value="Chromosome 11"/>
</dbReference>
<dbReference type="EMBL" id="OZ034834">
    <property type="protein sequence ID" value="CAL1676280.1"/>
    <property type="molecule type" value="Genomic_DNA"/>
</dbReference>
<dbReference type="GO" id="GO:0042811">
    <property type="term" value="P:pheromone biosynthetic process"/>
    <property type="evidence" value="ECO:0007669"/>
    <property type="project" value="UniProtKB-ARBA"/>
</dbReference>
<dbReference type="GO" id="GO:0004659">
    <property type="term" value="F:prenyltransferase activity"/>
    <property type="evidence" value="ECO:0007669"/>
    <property type="project" value="InterPro"/>
</dbReference>
<dbReference type="InterPro" id="IPR000092">
    <property type="entry name" value="Polyprenyl_synt"/>
</dbReference>
<dbReference type="PANTHER" id="PTHR12001">
    <property type="entry name" value="GERANYLGERANYL PYROPHOSPHATE SYNTHASE"/>
    <property type="match status" value="1"/>
</dbReference>
<dbReference type="Gene3D" id="1.10.600.10">
    <property type="entry name" value="Farnesyl Diphosphate Synthase"/>
    <property type="match status" value="1"/>
</dbReference>
<proteinExistence type="inferred from homology"/>
<reference evidence="2" key="1">
    <citation type="submission" date="2024-04" db="EMBL/GenBank/DDBJ databases">
        <authorList>
            <consortium name="Molecular Ecology Group"/>
        </authorList>
    </citation>
    <scope>NUCLEOTIDE SEQUENCE</scope>
</reference>
<organism evidence="2 3">
    <name type="scientific">Lasius platythorax</name>
    <dbReference type="NCBI Taxonomy" id="488582"/>
    <lineage>
        <taxon>Eukaryota</taxon>
        <taxon>Metazoa</taxon>
        <taxon>Ecdysozoa</taxon>
        <taxon>Arthropoda</taxon>
        <taxon>Hexapoda</taxon>
        <taxon>Insecta</taxon>
        <taxon>Pterygota</taxon>
        <taxon>Neoptera</taxon>
        <taxon>Endopterygota</taxon>
        <taxon>Hymenoptera</taxon>
        <taxon>Apocrita</taxon>
        <taxon>Aculeata</taxon>
        <taxon>Formicoidea</taxon>
        <taxon>Formicidae</taxon>
        <taxon>Formicinae</taxon>
        <taxon>Lasius</taxon>
        <taxon>Lasius</taxon>
    </lineage>
</organism>
<dbReference type="Pfam" id="PF00348">
    <property type="entry name" value="polyprenyl_synt"/>
    <property type="match status" value="1"/>
</dbReference>
<protein>
    <recommendedName>
        <fullName evidence="4">Decaprenyl-diphosphate synthase subunit 2</fullName>
    </recommendedName>
</protein>
<keyword evidence="3" id="KW-1185">Reference proteome</keyword>
<keyword evidence="1" id="KW-0808">Transferase</keyword>
<evidence type="ECO:0000313" key="2">
    <source>
        <dbReference type="EMBL" id="CAL1676280.1"/>
    </source>
</evidence>
<name>A0AAV2NAB0_9HYME</name>
<dbReference type="AlphaFoldDB" id="A0AAV2NAB0"/>